<dbReference type="SUPFAM" id="SSF52210">
    <property type="entry name" value="Succinyl-CoA synthetase domains"/>
    <property type="match status" value="2"/>
</dbReference>
<organism evidence="3 4">
    <name type="scientific">Roseomonas indoligenes</name>
    <dbReference type="NCBI Taxonomy" id="2820811"/>
    <lineage>
        <taxon>Bacteria</taxon>
        <taxon>Pseudomonadati</taxon>
        <taxon>Pseudomonadota</taxon>
        <taxon>Alphaproteobacteria</taxon>
        <taxon>Acetobacterales</taxon>
        <taxon>Roseomonadaceae</taxon>
        <taxon>Roseomonas</taxon>
    </lineage>
</organism>
<dbReference type="SUPFAM" id="SSF56059">
    <property type="entry name" value="Glutathione synthetase ATP-binding domain-like"/>
    <property type="match status" value="1"/>
</dbReference>
<keyword evidence="3" id="KW-0436">Ligase</keyword>
<dbReference type="GO" id="GO:0016874">
    <property type="term" value="F:ligase activity"/>
    <property type="evidence" value="ECO:0007669"/>
    <property type="project" value="UniProtKB-KW"/>
</dbReference>
<accession>A0A940MVZ5</accession>
<dbReference type="Pfam" id="PF13380">
    <property type="entry name" value="CoA_binding_2"/>
    <property type="match status" value="1"/>
</dbReference>
<keyword evidence="1" id="KW-0816">Tricarboxylic acid cycle</keyword>
<dbReference type="InterPro" id="IPR016102">
    <property type="entry name" value="Succinyl-CoA_synth-like"/>
</dbReference>
<dbReference type="SUPFAM" id="SSF51735">
    <property type="entry name" value="NAD(P)-binding Rossmann-fold domains"/>
    <property type="match status" value="1"/>
</dbReference>
<dbReference type="Gene3D" id="3.40.50.261">
    <property type="entry name" value="Succinyl-CoA synthetase domains"/>
    <property type="match status" value="2"/>
</dbReference>
<proteinExistence type="predicted"/>
<dbReference type="Gene3D" id="3.30.470.20">
    <property type="entry name" value="ATP-grasp fold, B domain"/>
    <property type="match status" value="1"/>
</dbReference>
<evidence type="ECO:0000313" key="4">
    <source>
        <dbReference type="Proteomes" id="UP000677537"/>
    </source>
</evidence>
<evidence type="ECO:0000313" key="3">
    <source>
        <dbReference type="EMBL" id="MBP0491799.1"/>
    </source>
</evidence>
<protein>
    <submittedName>
        <fullName evidence="3">Acetate--CoA ligase family protein</fullName>
    </submittedName>
</protein>
<evidence type="ECO:0000259" key="2">
    <source>
        <dbReference type="SMART" id="SM00881"/>
    </source>
</evidence>
<evidence type="ECO:0000256" key="1">
    <source>
        <dbReference type="ARBA" id="ARBA00022532"/>
    </source>
</evidence>
<dbReference type="Pfam" id="PF13607">
    <property type="entry name" value="Succ_CoA_lig"/>
    <property type="match status" value="1"/>
</dbReference>
<dbReference type="AlphaFoldDB" id="A0A940MVZ5"/>
<sequence>MRSAPAALLSPRSIAIVGASDDITKTASRPLRFLRAGGFAGTVYPIARRETVMGEQAFPSLSALPECPDHAFVLLPTEGAMAAVAECARLGIPAVTVLAGGFSEAGPEGAAREDALRESLRGTGTRLLGPNSIGLVNLHHRMVLTANAAFAEPDLPLGGAFVASQSGSMIGAILSRGRGRGLGFAGLVSVGAEVDLDLGSICAATLDDPRITSYLLFLETLRGASALRDFAAGAAARGKPVVAYKLGRSTEAAELAVSHTGALAGEDDVADAFLRDCGIARVDTLESLLEAPALLRRLPIRKAGARKPVVGVVTTTGGGAAMVVDGLGMRGVSVEGPAEATRARLAAAGIDPGHGRILDLTLAGVRPEVMGAALDALLAAPEYDLVVAVAGSSSRFQPELAVQPVLEAARGSAHIASFCVPEAPQAIAMLAEAGVPVFRTPEACADAIAAAFARREPRPAAAPIPAGGEGRMLDEAEAYELLAALGVPHAPCVALPAASAGREELPFPYPVAVKVLHPDILHKSDLGGVVLGVASDAALAEAAGRIVESVAAHRPGLGADRVLVQAMTKPLGEVLVGYRRDPQVGPIILLAAGGVLTEIYRDRSVRLAPVDHGAAREMIAEVRALRALEGYRGRPPGDMEALAAAIVAISRLAERGDVVECEINPLMVLAEGRGVMAVDAVIRLGRDSDP</sequence>
<comment type="caution">
    <text evidence="3">The sequence shown here is derived from an EMBL/GenBank/DDBJ whole genome shotgun (WGS) entry which is preliminary data.</text>
</comment>
<dbReference type="SMART" id="SM00881">
    <property type="entry name" value="CoA_binding"/>
    <property type="match status" value="1"/>
</dbReference>
<dbReference type="Gene3D" id="3.30.1490.20">
    <property type="entry name" value="ATP-grasp fold, A domain"/>
    <property type="match status" value="1"/>
</dbReference>
<dbReference type="GO" id="GO:0005524">
    <property type="term" value="F:ATP binding"/>
    <property type="evidence" value="ECO:0007669"/>
    <property type="project" value="InterPro"/>
</dbReference>
<dbReference type="PANTHER" id="PTHR42793:SF1">
    <property type="entry name" value="PEPTIDYL-LYSINE N-ACETYLTRANSFERASE PATZ"/>
    <property type="match status" value="1"/>
</dbReference>
<reference evidence="3" key="1">
    <citation type="submission" date="2021-03" db="EMBL/GenBank/DDBJ databases">
        <authorList>
            <person name="So Y."/>
        </authorList>
    </citation>
    <scope>NUCLEOTIDE SEQUENCE</scope>
    <source>
        <strain evidence="3">SG15</strain>
    </source>
</reference>
<name>A0A940MVZ5_9PROT</name>
<dbReference type="Gene3D" id="3.40.50.720">
    <property type="entry name" value="NAD(P)-binding Rossmann-like Domain"/>
    <property type="match status" value="1"/>
</dbReference>
<keyword evidence="4" id="KW-1185">Reference proteome</keyword>
<feature type="domain" description="CoA-binding" evidence="2">
    <location>
        <begin position="8"/>
        <end position="102"/>
    </location>
</feature>
<dbReference type="GO" id="GO:0006099">
    <property type="term" value="P:tricarboxylic acid cycle"/>
    <property type="evidence" value="ECO:0007669"/>
    <property type="project" value="UniProtKB-KW"/>
</dbReference>
<dbReference type="InterPro" id="IPR003781">
    <property type="entry name" value="CoA-bd"/>
</dbReference>
<dbReference type="Proteomes" id="UP000677537">
    <property type="component" value="Unassembled WGS sequence"/>
</dbReference>
<dbReference type="InterPro" id="IPR013815">
    <property type="entry name" value="ATP_grasp_subdomain_1"/>
</dbReference>
<dbReference type="EMBL" id="JAGIZA010000002">
    <property type="protein sequence ID" value="MBP0491799.1"/>
    <property type="molecule type" value="Genomic_DNA"/>
</dbReference>
<dbReference type="Pfam" id="PF13549">
    <property type="entry name" value="ATP-grasp_5"/>
    <property type="match status" value="1"/>
</dbReference>
<gene>
    <name evidence="3" type="ORF">J5Y10_03295</name>
</gene>
<dbReference type="RefSeq" id="WP_209370680.1">
    <property type="nucleotide sequence ID" value="NZ_JAGIZA010000002.1"/>
</dbReference>
<dbReference type="PANTHER" id="PTHR42793">
    <property type="entry name" value="COA BINDING DOMAIN CONTAINING PROTEIN"/>
    <property type="match status" value="1"/>
</dbReference>
<dbReference type="InterPro" id="IPR032875">
    <property type="entry name" value="Succ_CoA_lig_flav_dom"/>
</dbReference>
<dbReference type="InterPro" id="IPR036291">
    <property type="entry name" value="NAD(P)-bd_dom_sf"/>
</dbReference>